<evidence type="ECO:0000313" key="4">
    <source>
        <dbReference type="EMBL" id="SFM76523.1"/>
    </source>
</evidence>
<dbReference type="InterPro" id="IPR007837">
    <property type="entry name" value="DinB"/>
</dbReference>
<evidence type="ECO:0000256" key="3">
    <source>
        <dbReference type="PIRSR" id="PIRSR607837-1"/>
    </source>
</evidence>
<reference evidence="4 5" key="1">
    <citation type="submission" date="2016-10" db="EMBL/GenBank/DDBJ databases">
        <authorList>
            <person name="de Groot N.N."/>
        </authorList>
    </citation>
    <scope>NUCLEOTIDE SEQUENCE [LARGE SCALE GENOMIC DNA]</scope>
    <source>
        <strain evidence="4 5">Nm146</strain>
    </source>
</reference>
<dbReference type="RefSeq" id="WP_218143482.1">
    <property type="nucleotide sequence ID" value="NZ_FOUF01000032.1"/>
</dbReference>
<dbReference type="PANTHER" id="PTHR37302">
    <property type="entry name" value="SLR1116 PROTEIN"/>
    <property type="match status" value="1"/>
</dbReference>
<dbReference type="PANTHER" id="PTHR37302:SF1">
    <property type="entry name" value="PROTEIN DINB"/>
    <property type="match status" value="1"/>
</dbReference>
<dbReference type="InterPro" id="IPR034660">
    <property type="entry name" value="DinB/YfiT-like"/>
</dbReference>
<feature type="binding site" evidence="3">
    <location>
        <position position="170"/>
    </location>
    <ligand>
        <name>a divalent metal cation</name>
        <dbReference type="ChEBI" id="CHEBI:60240"/>
    </ligand>
</feature>
<evidence type="ECO:0000313" key="5">
    <source>
        <dbReference type="Proteomes" id="UP000199561"/>
    </source>
</evidence>
<name>A0A1I4TIR9_9PROT</name>
<proteinExistence type="inferred from homology"/>
<protein>
    <submittedName>
        <fullName evidence="4">Uncharacterized damage-inducible protein DinB (Forms a four-helix bundle)</fullName>
    </submittedName>
</protein>
<feature type="binding site" evidence="3">
    <location>
        <position position="81"/>
    </location>
    <ligand>
        <name>a divalent metal cation</name>
        <dbReference type="ChEBI" id="CHEBI:60240"/>
    </ligand>
</feature>
<gene>
    <name evidence="4" type="ORF">SAMN05421880_13215</name>
</gene>
<keyword evidence="2 3" id="KW-0479">Metal-binding</keyword>
<dbReference type="AlphaFoldDB" id="A0A1I4TIR9"/>
<dbReference type="EMBL" id="FOUF01000032">
    <property type="protein sequence ID" value="SFM76523.1"/>
    <property type="molecule type" value="Genomic_DNA"/>
</dbReference>
<comment type="similarity">
    <text evidence="1">Belongs to the DinB family.</text>
</comment>
<sequence length="198" mass="23166">MANQQQMIGLNAGIRYRVPDQNEYTQTDVKRIMHVDECKLLARYNRWMNRRLYDVCSRLPDEERKKDRKAFFGSIHGTLNHLLLGDRVWLGRFVNKPFQVESLAQELYSDFDQLREERSLTDAQIIQWAEGLSDTVLNGDLTYTSIVNPVERTQKMAVAVIHFFNHQTHHRGQLTTLLSQRGLDYGVTDLIWMPEADI</sequence>
<evidence type="ECO:0000256" key="2">
    <source>
        <dbReference type="ARBA" id="ARBA00022723"/>
    </source>
</evidence>
<organism evidence="4 5">
    <name type="scientific">Nitrosomonas nitrosa</name>
    <dbReference type="NCBI Taxonomy" id="52442"/>
    <lineage>
        <taxon>Bacteria</taxon>
        <taxon>Pseudomonadati</taxon>
        <taxon>Pseudomonadota</taxon>
        <taxon>Betaproteobacteria</taxon>
        <taxon>Nitrosomonadales</taxon>
        <taxon>Nitrosomonadaceae</taxon>
        <taxon>Nitrosomonas</taxon>
    </lineage>
</organism>
<dbReference type="GO" id="GO:0046872">
    <property type="term" value="F:metal ion binding"/>
    <property type="evidence" value="ECO:0007669"/>
    <property type="project" value="UniProtKB-KW"/>
</dbReference>
<accession>A0A1I4TIR9</accession>
<dbReference type="Pfam" id="PF05163">
    <property type="entry name" value="DinB"/>
    <property type="match status" value="1"/>
</dbReference>
<dbReference type="Gene3D" id="1.20.120.450">
    <property type="entry name" value="dinb family like domain"/>
    <property type="match status" value="1"/>
</dbReference>
<feature type="binding site" evidence="3">
    <location>
        <position position="166"/>
    </location>
    <ligand>
        <name>a divalent metal cation</name>
        <dbReference type="ChEBI" id="CHEBI:60240"/>
    </ligand>
</feature>
<keyword evidence="5" id="KW-1185">Reference proteome</keyword>
<dbReference type="SUPFAM" id="SSF109854">
    <property type="entry name" value="DinB/YfiT-like putative metalloenzymes"/>
    <property type="match status" value="1"/>
</dbReference>
<dbReference type="Proteomes" id="UP000199561">
    <property type="component" value="Unassembled WGS sequence"/>
</dbReference>
<evidence type="ECO:0000256" key="1">
    <source>
        <dbReference type="ARBA" id="ARBA00008635"/>
    </source>
</evidence>